<keyword evidence="3" id="KW-0732">Signal</keyword>
<evidence type="ECO:0000313" key="4">
    <source>
        <dbReference type="EMBL" id="KAG0325590.1"/>
    </source>
</evidence>
<feature type="region of interest" description="Disordered" evidence="1">
    <location>
        <begin position="214"/>
        <end position="238"/>
    </location>
</feature>
<keyword evidence="5" id="KW-1185">Reference proteome</keyword>
<dbReference type="InterPro" id="IPR006311">
    <property type="entry name" value="TAT_signal"/>
</dbReference>
<evidence type="ECO:0000256" key="2">
    <source>
        <dbReference type="SAM" id="Phobius"/>
    </source>
</evidence>
<dbReference type="PROSITE" id="PS51318">
    <property type="entry name" value="TAT"/>
    <property type="match status" value="1"/>
</dbReference>
<name>A0A9P6RPL6_9FUNG</name>
<feature type="chain" id="PRO_5040286267" evidence="3">
    <location>
        <begin position="35"/>
        <end position="411"/>
    </location>
</feature>
<organism evidence="4 5">
    <name type="scientific">Dissophora globulifera</name>
    <dbReference type="NCBI Taxonomy" id="979702"/>
    <lineage>
        <taxon>Eukaryota</taxon>
        <taxon>Fungi</taxon>
        <taxon>Fungi incertae sedis</taxon>
        <taxon>Mucoromycota</taxon>
        <taxon>Mortierellomycotina</taxon>
        <taxon>Mortierellomycetes</taxon>
        <taxon>Mortierellales</taxon>
        <taxon>Mortierellaceae</taxon>
        <taxon>Dissophora</taxon>
    </lineage>
</organism>
<keyword evidence="2" id="KW-1133">Transmembrane helix</keyword>
<keyword evidence="2" id="KW-0812">Transmembrane</keyword>
<gene>
    <name evidence="4" type="ORF">BGZ99_000416</name>
</gene>
<dbReference type="AlphaFoldDB" id="A0A9P6RPL6"/>
<dbReference type="OrthoDB" id="2443330at2759"/>
<dbReference type="Proteomes" id="UP000738325">
    <property type="component" value="Unassembled WGS sequence"/>
</dbReference>
<sequence length="411" mass="43798">MRSSRSSLLSTASAGLAGLWMAITMTMMPAPAQADLLCTQFGADTFHIGSTLKFQWNDTQSVAIDTFNLNLYCVQNNKLIQTITTLNQTSPSPTVWVVNSTLSAFAADCPYNQYQGSFDWNYPDPNTGATVNGQAKCKVLLLIGSGTGSSSDGSDPNDPFPAEDPPSSDIVISSKTKSIVIGVGCAVGVLALAGIVGFYIIRCSNRRAAEEQASRKLREPIHSGPLFAPMDRPSRNGSGLNDGRAARYNELASVTSASVSMGSPAMSTTRTEMVELGNTSNTPLAAHYAASPVLGSRSSTPIAAHYASPTLGSRSPTPIAAAHAKLSGSSSGHLSSASSMMGQERPGSLLTSSFTPTDGSIRSPSPHKNPFEQRENVQQYEQDLHLQQQQQQHQLQQLQQQQQQNYGAYPY</sequence>
<feature type="region of interest" description="Disordered" evidence="1">
    <location>
        <begin position="147"/>
        <end position="168"/>
    </location>
</feature>
<accession>A0A9P6RPL6</accession>
<comment type="caution">
    <text evidence="4">The sequence shown here is derived from an EMBL/GenBank/DDBJ whole genome shotgun (WGS) entry which is preliminary data.</text>
</comment>
<evidence type="ECO:0000313" key="5">
    <source>
        <dbReference type="Proteomes" id="UP000738325"/>
    </source>
</evidence>
<feature type="compositionally biased region" description="Low complexity" evidence="1">
    <location>
        <begin position="322"/>
        <end position="339"/>
    </location>
</feature>
<feature type="compositionally biased region" description="Polar residues" evidence="1">
    <location>
        <begin position="349"/>
        <end position="363"/>
    </location>
</feature>
<reference evidence="4" key="1">
    <citation type="journal article" date="2020" name="Fungal Divers.">
        <title>Resolving the Mortierellaceae phylogeny through synthesis of multi-gene phylogenetics and phylogenomics.</title>
        <authorList>
            <person name="Vandepol N."/>
            <person name="Liber J."/>
            <person name="Desiro A."/>
            <person name="Na H."/>
            <person name="Kennedy M."/>
            <person name="Barry K."/>
            <person name="Grigoriev I.V."/>
            <person name="Miller A.N."/>
            <person name="O'Donnell K."/>
            <person name="Stajich J.E."/>
            <person name="Bonito G."/>
        </authorList>
    </citation>
    <scope>NUCLEOTIDE SEQUENCE</scope>
    <source>
        <strain evidence="4">REB-010B</strain>
    </source>
</reference>
<evidence type="ECO:0000256" key="3">
    <source>
        <dbReference type="SAM" id="SignalP"/>
    </source>
</evidence>
<evidence type="ECO:0000256" key="1">
    <source>
        <dbReference type="SAM" id="MobiDB-lite"/>
    </source>
</evidence>
<proteinExistence type="predicted"/>
<dbReference type="CDD" id="cd12087">
    <property type="entry name" value="TM_EGFR-like"/>
    <property type="match status" value="1"/>
</dbReference>
<feature type="region of interest" description="Disordered" evidence="1">
    <location>
        <begin position="322"/>
        <end position="411"/>
    </location>
</feature>
<feature type="transmembrane region" description="Helical" evidence="2">
    <location>
        <begin position="179"/>
        <end position="201"/>
    </location>
</feature>
<feature type="compositionally biased region" description="Low complexity" evidence="1">
    <location>
        <begin position="378"/>
        <end position="404"/>
    </location>
</feature>
<feature type="signal peptide" evidence="3">
    <location>
        <begin position="1"/>
        <end position="34"/>
    </location>
</feature>
<protein>
    <submittedName>
        <fullName evidence="4">Uncharacterized protein</fullName>
    </submittedName>
</protein>
<keyword evidence="2" id="KW-0472">Membrane</keyword>
<dbReference type="EMBL" id="JAAAIP010000108">
    <property type="protein sequence ID" value="KAG0325590.1"/>
    <property type="molecule type" value="Genomic_DNA"/>
</dbReference>